<dbReference type="InParanoid" id="A0A068UXP8"/>
<evidence type="ECO:0000313" key="1">
    <source>
        <dbReference type="EMBL" id="CDP12413.1"/>
    </source>
</evidence>
<organism evidence="1 2">
    <name type="scientific">Coffea canephora</name>
    <name type="common">Robusta coffee</name>
    <dbReference type="NCBI Taxonomy" id="49390"/>
    <lineage>
        <taxon>Eukaryota</taxon>
        <taxon>Viridiplantae</taxon>
        <taxon>Streptophyta</taxon>
        <taxon>Embryophyta</taxon>
        <taxon>Tracheophyta</taxon>
        <taxon>Spermatophyta</taxon>
        <taxon>Magnoliopsida</taxon>
        <taxon>eudicotyledons</taxon>
        <taxon>Gunneridae</taxon>
        <taxon>Pentapetalae</taxon>
        <taxon>asterids</taxon>
        <taxon>lamiids</taxon>
        <taxon>Gentianales</taxon>
        <taxon>Rubiaceae</taxon>
        <taxon>Ixoroideae</taxon>
        <taxon>Gardenieae complex</taxon>
        <taxon>Bertiereae - Coffeeae clade</taxon>
        <taxon>Coffeeae</taxon>
        <taxon>Coffea</taxon>
    </lineage>
</organism>
<dbReference type="EMBL" id="HG739148">
    <property type="protein sequence ID" value="CDP12413.1"/>
    <property type="molecule type" value="Genomic_DNA"/>
</dbReference>
<protein>
    <submittedName>
        <fullName evidence="1">Uncharacterized protein</fullName>
    </submittedName>
</protein>
<gene>
    <name evidence="1" type="ORF">GSCOC_T00035938001</name>
</gene>
<evidence type="ECO:0000313" key="2">
    <source>
        <dbReference type="Proteomes" id="UP000295252"/>
    </source>
</evidence>
<sequence length="83" mass="9173">MYCYSKNKKKKNVILLGIRRRIDFWVLRGEEGGGGRNGKLVLIGKEKREGGVVAWDGAANGKHRLKFSLTGKPILTLLSGGFN</sequence>
<dbReference type="Gramene" id="CDP12413">
    <property type="protein sequence ID" value="CDP12413"/>
    <property type="gene ID" value="GSCOC_T00035938001"/>
</dbReference>
<name>A0A068UXP8_COFCA</name>
<reference evidence="2" key="1">
    <citation type="journal article" date="2014" name="Science">
        <title>The coffee genome provides insight into the convergent evolution of caffeine biosynthesis.</title>
        <authorList>
            <person name="Denoeud F."/>
            <person name="Carretero-Paulet L."/>
            <person name="Dereeper A."/>
            <person name="Droc G."/>
            <person name="Guyot R."/>
            <person name="Pietrella M."/>
            <person name="Zheng C."/>
            <person name="Alberti A."/>
            <person name="Anthony F."/>
            <person name="Aprea G."/>
            <person name="Aury J.M."/>
            <person name="Bento P."/>
            <person name="Bernard M."/>
            <person name="Bocs S."/>
            <person name="Campa C."/>
            <person name="Cenci A."/>
            <person name="Combes M.C."/>
            <person name="Crouzillat D."/>
            <person name="Da Silva C."/>
            <person name="Daddiego L."/>
            <person name="De Bellis F."/>
            <person name="Dussert S."/>
            <person name="Garsmeur O."/>
            <person name="Gayraud T."/>
            <person name="Guignon V."/>
            <person name="Jahn K."/>
            <person name="Jamilloux V."/>
            <person name="Joet T."/>
            <person name="Labadie K."/>
            <person name="Lan T."/>
            <person name="Leclercq J."/>
            <person name="Lepelley M."/>
            <person name="Leroy T."/>
            <person name="Li L.T."/>
            <person name="Librado P."/>
            <person name="Lopez L."/>
            <person name="Munoz A."/>
            <person name="Noel B."/>
            <person name="Pallavicini A."/>
            <person name="Perrotta G."/>
            <person name="Poncet V."/>
            <person name="Pot D."/>
            <person name="Priyono X."/>
            <person name="Rigoreau M."/>
            <person name="Rouard M."/>
            <person name="Rozas J."/>
            <person name="Tranchant-Dubreuil C."/>
            <person name="VanBuren R."/>
            <person name="Zhang Q."/>
            <person name="Andrade A.C."/>
            <person name="Argout X."/>
            <person name="Bertrand B."/>
            <person name="de Kochko A."/>
            <person name="Graziosi G."/>
            <person name="Henry R.J."/>
            <person name="Jayarama X."/>
            <person name="Ming R."/>
            <person name="Nagai C."/>
            <person name="Rounsley S."/>
            <person name="Sankoff D."/>
            <person name="Giuliano G."/>
            <person name="Albert V.A."/>
            <person name="Wincker P."/>
            <person name="Lashermes P."/>
        </authorList>
    </citation>
    <scope>NUCLEOTIDE SEQUENCE [LARGE SCALE GENOMIC DNA]</scope>
    <source>
        <strain evidence="2">cv. DH200-94</strain>
    </source>
</reference>
<dbReference type="AlphaFoldDB" id="A0A068UXP8"/>
<proteinExistence type="predicted"/>
<keyword evidence="2" id="KW-1185">Reference proteome</keyword>
<dbReference type="Proteomes" id="UP000295252">
    <property type="component" value="Chromosome VI"/>
</dbReference>
<accession>A0A068UXP8</accession>